<protein>
    <submittedName>
        <fullName evidence="1">Uncharacterized protein</fullName>
    </submittedName>
</protein>
<gene>
    <name evidence="1" type="ORF">SI8410_02003085</name>
</gene>
<organism evidence="1 2">
    <name type="scientific">Spirodela intermedia</name>
    <name type="common">Intermediate duckweed</name>
    <dbReference type="NCBI Taxonomy" id="51605"/>
    <lineage>
        <taxon>Eukaryota</taxon>
        <taxon>Viridiplantae</taxon>
        <taxon>Streptophyta</taxon>
        <taxon>Embryophyta</taxon>
        <taxon>Tracheophyta</taxon>
        <taxon>Spermatophyta</taxon>
        <taxon>Magnoliopsida</taxon>
        <taxon>Liliopsida</taxon>
        <taxon>Araceae</taxon>
        <taxon>Lemnoideae</taxon>
        <taxon>Spirodela</taxon>
    </lineage>
</organism>
<accession>A0A7I8K687</accession>
<evidence type="ECO:0000313" key="2">
    <source>
        <dbReference type="Proteomes" id="UP000663760"/>
    </source>
</evidence>
<sequence>MGLSNSLHKRVLRKSLTFFSNTSIYINIHILKISNIL</sequence>
<name>A0A7I8K687_SPIIN</name>
<reference evidence="1" key="1">
    <citation type="submission" date="2020-02" db="EMBL/GenBank/DDBJ databases">
        <authorList>
            <person name="Scholz U."/>
            <person name="Mascher M."/>
            <person name="Fiebig A."/>
        </authorList>
    </citation>
    <scope>NUCLEOTIDE SEQUENCE</scope>
</reference>
<keyword evidence="2" id="KW-1185">Reference proteome</keyword>
<proteinExistence type="predicted"/>
<dbReference type="Proteomes" id="UP000663760">
    <property type="component" value="Chromosome 2"/>
</dbReference>
<dbReference type="EMBL" id="LR746265">
    <property type="protein sequence ID" value="CAA7391874.1"/>
    <property type="molecule type" value="Genomic_DNA"/>
</dbReference>
<evidence type="ECO:0000313" key="1">
    <source>
        <dbReference type="EMBL" id="CAA7391874.1"/>
    </source>
</evidence>
<dbReference type="AlphaFoldDB" id="A0A7I8K687"/>